<feature type="compositionally biased region" description="Basic and acidic residues" evidence="1">
    <location>
        <begin position="297"/>
        <end position="310"/>
    </location>
</feature>
<accession>A0A4Z2FNV1</accession>
<evidence type="ECO:0000256" key="1">
    <source>
        <dbReference type="SAM" id="MobiDB-lite"/>
    </source>
</evidence>
<keyword evidence="3" id="KW-1185">Reference proteome</keyword>
<dbReference type="AlphaFoldDB" id="A0A4Z2FNV1"/>
<gene>
    <name evidence="2" type="ORF">EYF80_047387</name>
</gene>
<reference evidence="2 3" key="1">
    <citation type="submission" date="2019-03" db="EMBL/GenBank/DDBJ databases">
        <title>First draft genome of Liparis tanakae, snailfish: a comprehensive survey of snailfish specific genes.</title>
        <authorList>
            <person name="Kim W."/>
            <person name="Song I."/>
            <person name="Jeong J.-H."/>
            <person name="Kim D."/>
            <person name="Kim S."/>
            <person name="Ryu S."/>
            <person name="Song J.Y."/>
            <person name="Lee S.K."/>
        </authorList>
    </citation>
    <scope>NUCLEOTIDE SEQUENCE [LARGE SCALE GENOMIC DNA]</scope>
    <source>
        <tissue evidence="2">Muscle</tissue>
    </source>
</reference>
<evidence type="ECO:0000313" key="3">
    <source>
        <dbReference type="Proteomes" id="UP000314294"/>
    </source>
</evidence>
<proteinExistence type="predicted"/>
<sequence>MFDGRVFVSGGHDGLQIFNTRDGGGHLTTRPPDLHRPPDHQTTRPPSLVLCEPVLCAEPPLAVWPDEWCPDTRSQEQTSRERPEGDVHTHQFRSAVRLLSTSERNSSGLKSEKQGTSRCPGAGVALQRTTRAPPEDYMSLQRTTRDLHEDYRSPHSRADHAGQRCAACLQCRVISCSSSSSLYSAAESRPSSPACRSNGNSSSVLLSCRRDGLLSGGTNTSSVCWRPLISRRRPQRNDPEDGDRSPTFGVVHLEPDVQRDAAQAHGEAQPVEDAHAVSHHRGCQNQSAHLLRGRQTTRHEEEESNHTRPDEDLELVTHKHRKGGGKMTFQSSSNWIGAEHEPKTHHASRSLASCDRPGMKNNVFYLARSFNVTLKIPAMESVRLEVRDTSRNSEKQRPKASRPPAVSVSSVYRTGESSVARNSFSELLRLSPGNETDTMMLPLAG</sequence>
<protein>
    <submittedName>
        <fullName evidence="2">Uncharacterized protein</fullName>
    </submittedName>
</protein>
<feature type="region of interest" description="Disordered" evidence="1">
    <location>
        <begin position="387"/>
        <end position="413"/>
    </location>
</feature>
<evidence type="ECO:0000313" key="2">
    <source>
        <dbReference type="EMBL" id="TNN42453.1"/>
    </source>
</evidence>
<feature type="compositionally biased region" description="Basic and acidic residues" evidence="1">
    <location>
        <begin position="387"/>
        <end position="397"/>
    </location>
</feature>
<name>A0A4Z2FNV1_9TELE</name>
<feature type="compositionally biased region" description="Basic and acidic residues" evidence="1">
    <location>
        <begin position="32"/>
        <end position="42"/>
    </location>
</feature>
<dbReference type="EMBL" id="SRLO01001035">
    <property type="protein sequence ID" value="TNN42453.1"/>
    <property type="molecule type" value="Genomic_DNA"/>
</dbReference>
<dbReference type="Proteomes" id="UP000314294">
    <property type="component" value="Unassembled WGS sequence"/>
</dbReference>
<feature type="compositionally biased region" description="Basic and acidic residues" evidence="1">
    <location>
        <begin position="78"/>
        <end position="89"/>
    </location>
</feature>
<comment type="caution">
    <text evidence="2">The sequence shown here is derived from an EMBL/GenBank/DDBJ whole genome shotgun (WGS) entry which is preliminary data.</text>
</comment>
<feature type="compositionally biased region" description="Polar residues" evidence="1">
    <location>
        <begin position="99"/>
        <end position="109"/>
    </location>
</feature>
<organism evidence="2 3">
    <name type="scientific">Liparis tanakae</name>
    <name type="common">Tanaka's snailfish</name>
    <dbReference type="NCBI Taxonomy" id="230148"/>
    <lineage>
        <taxon>Eukaryota</taxon>
        <taxon>Metazoa</taxon>
        <taxon>Chordata</taxon>
        <taxon>Craniata</taxon>
        <taxon>Vertebrata</taxon>
        <taxon>Euteleostomi</taxon>
        <taxon>Actinopterygii</taxon>
        <taxon>Neopterygii</taxon>
        <taxon>Teleostei</taxon>
        <taxon>Neoteleostei</taxon>
        <taxon>Acanthomorphata</taxon>
        <taxon>Eupercaria</taxon>
        <taxon>Perciformes</taxon>
        <taxon>Cottioidei</taxon>
        <taxon>Cottales</taxon>
        <taxon>Liparidae</taxon>
        <taxon>Liparis</taxon>
    </lineage>
</organism>
<feature type="region of interest" description="Disordered" evidence="1">
    <location>
        <begin position="260"/>
        <end position="314"/>
    </location>
</feature>
<feature type="region of interest" description="Disordered" evidence="1">
    <location>
        <begin position="67"/>
        <end position="139"/>
    </location>
</feature>
<feature type="region of interest" description="Disordered" evidence="1">
    <location>
        <begin position="13"/>
        <end position="46"/>
    </location>
</feature>